<dbReference type="KEGG" id="pvi:Cvib_0649"/>
<dbReference type="HOGENOM" id="CLU_007383_6_2_10"/>
<sequence length="334" mass="37167">MKSMIRNSFVIIGGSGFVGTRLIKALGAEVCLNVDKKGSVLFNAVTTVQNVLSPGLADALPSGTSSVVLLAAEHRDDVSPVSLYYDVNVQGTRNVLDAMDRKGIKSIVFTSSVAVYGLNKENPDEEHPADPFNHYGKSKWQAEEVLREWYNKEPGERSLSIIRPTVIFGEANRGNVYNLLRQIASGKFLMVGNGENQKSMAYVGNVVAFIKHLISDDRPGYRVFNYVDKPDFTMNELVRDVRSQLGQESRLVRIPEWLGMLGGYGFDVLARMTGKKFPVSSVRVQKFCATTQFSAMRVDDSGFVRPYTIKDGLERTLRYEFLENNAGKPVFVTE</sequence>
<dbReference type="EMBL" id="CP000607">
    <property type="protein sequence ID" value="ABP36666.1"/>
    <property type="molecule type" value="Genomic_DNA"/>
</dbReference>
<evidence type="ECO:0000313" key="2">
    <source>
        <dbReference type="EMBL" id="ABP36666.1"/>
    </source>
</evidence>
<dbReference type="PANTHER" id="PTHR43245:SF58">
    <property type="entry name" value="BLL5923 PROTEIN"/>
    <property type="match status" value="1"/>
</dbReference>
<dbReference type="SUPFAM" id="SSF51735">
    <property type="entry name" value="NAD(P)-binding Rossmann-fold domains"/>
    <property type="match status" value="1"/>
</dbReference>
<dbReference type="eggNOG" id="COG0451">
    <property type="taxonomic scope" value="Bacteria"/>
</dbReference>
<reference evidence="2" key="1">
    <citation type="submission" date="2007-03" db="EMBL/GenBank/DDBJ databases">
        <title>Complete sequence of Prosthecochloris vibrioformis DSM 265.</title>
        <authorList>
            <consortium name="US DOE Joint Genome Institute"/>
            <person name="Copeland A."/>
            <person name="Lucas S."/>
            <person name="Lapidus A."/>
            <person name="Barry K."/>
            <person name="Detter J.C."/>
            <person name="Glavina del Rio T."/>
            <person name="Hammon N."/>
            <person name="Israni S."/>
            <person name="Pitluck S."/>
            <person name="Schmutz J."/>
            <person name="Larimer F."/>
            <person name="Land M."/>
            <person name="Hauser L."/>
            <person name="Mikhailova N."/>
            <person name="Li T."/>
            <person name="Overmann J."/>
            <person name="Schuster S.C."/>
            <person name="Bryant D.A."/>
            <person name="Richardson P."/>
        </authorList>
    </citation>
    <scope>NUCLEOTIDE SEQUENCE [LARGE SCALE GENOMIC DNA]</scope>
    <source>
        <strain evidence="2">DSM 265</strain>
    </source>
</reference>
<dbReference type="AlphaFoldDB" id="A4SDV7"/>
<dbReference type="InterPro" id="IPR050177">
    <property type="entry name" value="Lipid_A_modif_metabolic_enz"/>
</dbReference>
<protein>
    <submittedName>
        <fullName evidence="2">NAD-dependent epimerase/dehydratase</fullName>
    </submittedName>
</protein>
<proteinExistence type="predicted"/>
<dbReference type="Pfam" id="PF01370">
    <property type="entry name" value="Epimerase"/>
    <property type="match status" value="1"/>
</dbReference>
<name>A4SDV7_CHLPM</name>
<accession>A4SDV7</accession>
<gene>
    <name evidence="2" type="ordered locus">Cvib_0649</name>
</gene>
<evidence type="ECO:0000259" key="1">
    <source>
        <dbReference type="Pfam" id="PF01370"/>
    </source>
</evidence>
<dbReference type="PANTHER" id="PTHR43245">
    <property type="entry name" value="BIFUNCTIONAL POLYMYXIN RESISTANCE PROTEIN ARNA"/>
    <property type="match status" value="1"/>
</dbReference>
<dbReference type="InterPro" id="IPR001509">
    <property type="entry name" value="Epimerase_deHydtase"/>
</dbReference>
<dbReference type="STRING" id="290318.Cvib_0649"/>
<feature type="domain" description="NAD-dependent epimerase/dehydratase" evidence="1">
    <location>
        <begin position="10"/>
        <end position="225"/>
    </location>
</feature>
<dbReference type="Gene3D" id="3.40.50.720">
    <property type="entry name" value="NAD(P)-binding Rossmann-like Domain"/>
    <property type="match status" value="1"/>
</dbReference>
<dbReference type="InterPro" id="IPR036291">
    <property type="entry name" value="NAD(P)-bd_dom_sf"/>
</dbReference>
<organism evidence="2">
    <name type="scientific">Chlorobium phaeovibrioides (strain DSM 265 / 1930)</name>
    <name type="common">Prosthecochloris vibrioformis (strain DSM 265)</name>
    <dbReference type="NCBI Taxonomy" id="290318"/>
    <lineage>
        <taxon>Bacteria</taxon>
        <taxon>Pseudomonadati</taxon>
        <taxon>Chlorobiota</taxon>
        <taxon>Chlorobiia</taxon>
        <taxon>Chlorobiales</taxon>
        <taxon>Chlorobiaceae</taxon>
        <taxon>Chlorobium/Pelodictyon group</taxon>
        <taxon>Chlorobium</taxon>
    </lineage>
</organism>